<evidence type="ECO:0000313" key="2">
    <source>
        <dbReference type="EMBL" id="KAF2611812.1"/>
    </source>
</evidence>
<dbReference type="AlphaFoldDB" id="A0A8S9LZ29"/>
<evidence type="ECO:0000256" key="1">
    <source>
        <dbReference type="SAM" id="Phobius"/>
    </source>
</evidence>
<feature type="transmembrane region" description="Helical" evidence="1">
    <location>
        <begin position="129"/>
        <end position="152"/>
    </location>
</feature>
<keyword evidence="1" id="KW-1133">Transmembrane helix</keyword>
<comment type="caution">
    <text evidence="2">The sequence shown here is derived from an EMBL/GenBank/DDBJ whole genome shotgun (WGS) entry which is preliminary data.</text>
</comment>
<gene>
    <name evidence="2" type="ORF">F2Q70_00011307</name>
</gene>
<name>A0A8S9LZ29_BRACR</name>
<dbReference type="EMBL" id="QGKY02000089">
    <property type="protein sequence ID" value="KAF2611812.1"/>
    <property type="molecule type" value="Genomic_DNA"/>
</dbReference>
<keyword evidence="1" id="KW-0812">Transmembrane</keyword>
<proteinExistence type="predicted"/>
<reference evidence="2" key="1">
    <citation type="submission" date="2019-12" db="EMBL/GenBank/DDBJ databases">
        <title>Genome sequencing and annotation of Brassica cretica.</title>
        <authorList>
            <person name="Studholme D.J."/>
            <person name="Sarris P.F."/>
        </authorList>
    </citation>
    <scope>NUCLEOTIDE SEQUENCE</scope>
    <source>
        <strain evidence="2">PFS-102/07</strain>
        <tissue evidence="2">Leaf</tissue>
    </source>
</reference>
<protein>
    <submittedName>
        <fullName evidence="2">Uncharacterized protein</fullName>
    </submittedName>
</protein>
<keyword evidence="1" id="KW-0472">Membrane</keyword>
<organism evidence="2">
    <name type="scientific">Brassica cretica</name>
    <name type="common">Mustard</name>
    <dbReference type="NCBI Taxonomy" id="69181"/>
    <lineage>
        <taxon>Eukaryota</taxon>
        <taxon>Viridiplantae</taxon>
        <taxon>Streptophyta</taxon>
        <taxon>Embryophyta</taxon>
        <taxon>Tracheophyta</taxon>
        <taxon>Spermatophyta</taxon>
        <taxon>Magnoliopsida</taxon>
        <taxon>eudicotyledons</taxon>
        <taxon>Gunneridae</taxon>
        <taxon>Pentapetalae</taxon>
        <taxon>rosids</taxon>
        <taxon>malvids</taxon>
        <taxon>Brassicales</taxon>
        <taxon>Brassicaceae</taxon>
        <taxon>Brassiceae</taxon>
        <taxon>Brassica</taxon>
    </lineage>
</organism>
<sequence>MDSWNPEIVLVTRRLLEDPEVVWRPGGRGGARRSWDHDWSPGAIWESYRDPGVCIWTLRSHGNPEVLRDGNPEVLPQILHIGPEIVWGIVGFLFRSGACIRTRSSLGTRNILFFAGTVLRLPRQGYYRYLFGFCIMLLGSWLLSSSYAVFYFCRKSLTGFRGC</sequence>
<accession>A0A8S9LZ29</accession>